<gene>
    <name evidence="1" type="ORF">UFOVP611_13</name>
</gene>
<accession>A0A6J5N173</accession>
<name>A0A6J5N173_9CAUD</name>
<organism evidence="1">
    <name type="scientific">uncultured Caudovirales phage</name>
    <dbReference type="NCBI Taxonomy" id="2100421"/>
    <lineage>
        <taxon>Viruses</taxon>
        <taxon>Duplodnaviria</taxon>
        <taxon>Heunggongvirae</taxon>
        <taxon>Uroviricota</taxon>
        <taxon>Caudoviricetes</taxon>
        <taxon>Peduoviridae</taxon>
        <taxon>Maltschvirus</taxon>
        <taxon>Maltschvirus maltsch</taxon>
    </lineage>
</organism>
<protein>
    <submittedName>
        <fullName evidence="1">Uncharacterized protein</fullName>
    </submittedName>
</protein>
<proteinExistence type="predicted"/>
<reference evidence="1" key="1">
    <citation type="submission" date="2020-04" db="EMBL/GenBank/DDBJ databases">
        <authorList>
            <person name="Chiriac C."/>
            <person name="Salcher M."/>
            <person name="Ghai R."/>
            <person name="Kavagutti S V."/>
        </authorList>
    </citation>
    <scope>NUCLEOTIDE SEQUENCE</scope>
</reference>
<evidence type="ECO:0000313" key="1">
    <source>
        <dbReference type="EMBL" id="CAB4152478.1"/>
    </source>
</evidence>
<sequence length="230" mass="26443">MTKDVTTQIQQIVGQISNEITGVYDAVTFKTFVCSTKWLRVGKTVKDQNNVVFVVTEIGPGEWIKAVPVDNPNLVLDGLFTIPEPYYLAGTKLSANREWTLPTNDVTEKTPIIWLLDAIRYRKYGRESTLDFETDLRIFFLDETDIVNYYTLDHRENVVEPMTELINEFLEVINSNVQYKPVLEFDLITFSRFGVESENGMFQNILDANLSGVELRFTLAKFKENCKNCN</sequence>
<dbReference type="EMBL" id="LR796579">
    <property type="protein sequence ID" value="CAB4152478.1"/>
    <property type="molecule type" value="Genomic_DNA"/>
</dbReference>